<dbReference type="SMART" id="SM00388">
    <property type="entry name" value="HisKA"/>
    <property type="match status" value="1"/>
</dbReference>
<protein>
    <recommendedName>
        <fullName evidence="2">histidine kinase</fullName>
        <ecNumber evidence="2">2.7.13.3</ecNumber>
    </recommendedName>
</protein>
<dbReference type="Pfam" id="PF02518">
    <property type="entry name" value="HATPase_c"/>
    <property type="match status" value="1"/>
</dbReference>
<keyword evidence="3" id="KW-0597">Phosphoprotein</keyword>
<dbReference type="EMBL" id="LOBR01000081">
    <property type="protein sequence ID" value="KYN84575.1"/>
    <property type="molecule type" value="Genomic_DNA"/>
</dbReference>
<accession>A0A151KUX1</accession>
<dbReference type="PRINTS" id="PR00344">
    <property type="entry name" value="BCTRLSENSOR"/>
</dbReference>
<dbReference type="InterPro" id="IPR003661">
    <property type="entry name" value="HisK_dim/P_dom"/>
</dbReference>
<sequence>MSNIKSKLMLSDLVNQLSVAICIVRRDYTIAMVNEYFVTRSKVTTNELVGQNLLEKYPESQHFLKRKIDTAFMIESPTFSSWEQAPHVLPFYTSRPISGSEDRMFQNIEVLPIHSDDGSLEHVCLCIHDVTLQAAQHHSLKELTVKLNNEQHQLEDALNKLKQAQSQLLQSEKMASIGQLSAGIAHEINNPIGFITSNLQTLDDYFSTVKNHIQQLNTLINSCEIENIIEIKEKAEKKINLDYILDDLSDLIQESLEGSSRVMAIVKNLKEFSHIDSSEWNYSNLENGLESTLKIINNEVKYNIEVEKHFSKDVPEVYCQPMQINQVFLNILVNACHAIEGKGKISIFLDKHDDDFVSIKIADTGSGIPQEILSSIFDPFFTTKPVGSGTGLGLSVSYGIVAKHKGKIEVESEVGKGSTFTILLPINQNPQQDASK</sequence>
<evidence type="ECO:0000256" key="3">
    <source>
        <dbReference type="ARBA" id="ARBA00022553"/>
    </source>
</evidence>
<dbReference type="PANTHER" id="PTHR43065:SF50">
    <property type="entry name" value="HISTIDINE KINASE"/>
    <property type="match status" value="1"/>
</dbReference>
<dbReference type="PANTHER" id="PTHR43065">
    <property type="entry name" value="SENSOR HISTIDINE KINASE"/>
    <property type="match status" value="1"/>
</dbReference>
<dbReference type="InterPro" id="IPR035965">
    <property type="entry name" value="PAS-like_dom_sf"/>
</dbReference>
<dbReference type="SUPFAM" id="SSF55785">
    <property type="entry name" value="PYP-like sensor domain (PAS domain)"/>
    <property type="match status" value="1"/>
</dbReference>
<dbReference type="Gene3D" id="3.30.565.10">
    <property type="entry name" value="Histidine kinase-like ATPase, C-terminal domain"/>
    <property type="match status" value="1"/>
</dbReference>
<dbReference type="CDD" id="cd00082">
    <property type="entry name" value="HisKA"/>
    <property type="match status" value="1"/>
</dbReference>
<feature type="domain" description="Histidine kinase" evidence="5">
    <location>
        <begin position="183"/>
        <end position="428"/>
    </location>
</feature>
<evidence type="ECO:0000313" key="6">
    <source>
        <dbReference type="EMBL" id="KYN84575.1"/>
    </source>
</evidence>
<evidence type="ECO:0000256" key="1">
    <source>
        <dbReference type="ARBA" id="ARBA00000085"/>
    </source>
</evidence>
<dbReference type="GO" id="GO:0000155">
    <property type="term" value="F:phosphorelay sensor kinase activity"/>
    <property type="evidence" value="ECO:0007669"/>
    <property type="project" value="InterPro"/>
</dbReference>
<dbReference type="SUPFAM" id="SSF47384">
    <property type="entry name" value="Homodimeric domain of signal transducing histidine kinase"/>
    <property type="match status" value="1"/>
</dbReference>
<proteinExistence type="predicted"/>
<dbReference type="InterPro" id="IPR036097">
    <property type="entry name" value="HisK_dim/P_sf"/>
</dbReference>
<dbReference type="EC" id="2.7.13.3" evidence="2"/>
<dbReference type="InterPro" id="IPR036890">
    <property type="entry name" value="HATPase_C_sf"/>
</dbReference>
<evidence type="ECO:0000256" key="2">
    <source>
        <dbReference type="ARBA" id="ARBA00012438"/>
    </source>
</evidence>
<dbReference type="Gene3D" id="3.30.450.20">
    <property type="entry name" value="PAS domain"/>
    <property type="match status" value="1"/>
</dbReference>
<name>A0A151KUX1_9VIBR</name>
<dbReference type="Proteomes" id="UP000075346">
    <property type="component" value="Unassembled WGS sequence"/>
</dbReference>
<keyword evidence="6" id="KW-0808">Transferase</keyword>
<reference evidence="7" key="1">
    <citation type="submission" date="2015-12" db="EMBL/GenBank/DDBJ databases">
        <authorList>
            <person name="Shamseldin A."/>
            <person name="Moawad H."/>
            <person name="Abd El-Rahim W.M."/>
            <person name="Sadowsky M.J."/>
        </authorList>
    </citation>
    <scope>NUCLEOTIDE SEQUENCE [LARGE SCALE GENOMIC DNA]</scope>
    <source>
        <strain evidence="7">2538-88</strain>
    </source>
</reference>
<gene>
    <name evidence="6" type="ORF">ATY37_05475</name>
</gene>
<keyword evidence="6" id="KW-0418">Kinase</keyword>
<dbReference type="SMART" id="SM00387">
    <property type="entry name" value="HATPase_c"/>
    <property type="match status" value="1"/>
</dbReference>
<dbReference type="PROSITE" id="PS50109">
    <property type="entry name" value="HIS_KIN"/>
    <property type="match status" value="1"/>
</dbReference>
<dbReference type="SUPFAM" id="SSF55874">
    <property type="entry name" value="ATPase domain of HSP90 chaperone/DNA topoisomerase II/histidine kinase"/>
    <property type="match status" value="1"/>
</dbReference>
<dbReference type="InterPro" id="IPR003594">
    <property type="entry name" value="HATPase_dom"/>
</dbReference>
<comment type="caution">
    <text evidence="6">The sequence shown here is derived from an EMBL/GenBank/DDBJ whole genome shotgun (WGS) entry which is preliminary data.</text>
</comment>
<evidence type="ECO:0000259" key="5">
    <source>
        <dbReference type="PROSITE" id="PS50109"/>
    </source>
</evidence>
<dbReference type="Gene3D" id="1.10.287.130">
    <property type="match status" value="1"/>
</dbReference>
<dbReference type="Pfam" id="PF00512">
    <property type="entry name" value="HisKA"/>
    <property type="match status" value="1"/>
</dbReference>
<comment type="catalytic activity">
    <reaction evidence="1">
        <text>ATP + protein L-histidine = ADP + protein N-phospho-L-histidine.</text>
        <dbReference type="EC" id="2.7.13.3"/>
    </reaction>
</comment>
<dbReference type="InterPro" id="IPR004358">
    <property type="entry name" value="Sig_transdc_His_kin-like_C"/>
</dbReference>
<evidence type="ECO:0000313" key="7">
    <source>
        <dbReference type="Proteomes" id="UP000075346"/>
    </source>
</evidence>
<dbReference type="InterPro" id="IPR005467">
    <property type="entry name" value="His_kinase_dom"/>
</dbReference>
<organism evidence="6 7">
    <name type="scientific">Vibrio cidicii</name>
    <dbReference type="NCBI Taxonomy" id="1763883"/>
    <lineage>
        <taxon>Bacteria</taxon>
        <taxon>Pseudomonadati</taxon>
        <taxon>Pseudomonadota</taxon>
        <taxon>Gammaproteobacteria</taxon>
        <taxon>Vibrionales</taxon>
        <taxon>Vibrionaceae</taxon>
        <taxon>Vibrio</taxon>
    </lineage>
</organism>
<keyword evidence="4" id="KW-0175">Coiled coil</keyword>
<feature type="coiled-coil region" evidence="4">
    <location>
        <begin position="140"/>
        <end position="174"/>
    </location>
</feature>
<dbReference type="AlphaFoldDB" id="A0A151KUX1"/>
<evidence type="ECO:0000256" key="4">
    <source>
        <dbReference type="SAM" id="Coils"/>
    </source>
</evidence>